<gene>
    <name evidence="2" type="ORF">FSB75_13775</name>
</gene>
<sequence>MNTKALRMTFAFFTLLILFNATAQEPIKKKDAAKRMSETTAPVIPVDTLLIERIIGTKGKASNGEYKITVPQNDLSITVDGFKIIPAMGLGTWIAFTPSGNGAMIMGDVVVTETDLKPVQEEIIRQGLAISAIHNHFVRNHPNVMYMHVGGSGPTEAMAQKAKAVLEKINELRGGDPAKGTASNESVQNTLDTKSLDAIIGYKGEMSKGVYKYTIGRPDVNLKEHGLTVTTFLGFNTWAAWQGTPEKAALAGDFTMLEDEVAPVIKALVENGIEVVAVHNHMVHEQPRIFFLHYWGVGNAEQLAKGLRAALDQTGKAKENMQGMSGH</sequence>
<name>A0A5B8UJP0_9BACT</name>
<dbReference type="KEGG" id="fgg:FSB75_13775"/>
<organism evidence="2 3">
    <name type="scientific">Flavisolibacter ginsenosidimutans</name>
    <dbReference type="NCBI Taxonomy" id="661481"/>
    <lineage>
        <taxon>Bacteria</taxon>
        <taxon>Pseudomonadati</taxon>
        <taxon>Bacteroidota</taxon>
        <taxon>Chitinophagia</taxon>
        <taxon>Chitinophagales</taxon>
        <taxon>Chitinophagaceae</taxon>
        <taxon>Flavisolibacter</taxon>
    </lineage>
</organism>
<accession>A0A5B8UJP0</accession>
<feature type="chain" id="PRO_5023001995" evidence="1">
    <location>
        <begin position="24"/>
        <end position="327"/>
    </location>
</feature>
<evidence type="ECO:0000256" key="1">
    <source>
        <dbReference type="SAM" id="SignalP"/>
    </source>
</evidence>
<proteinExistence type="predicted"/>
<evidence type="ECO:0000313" key="3">
    <source>
        <dbReference type="Proteomes" id="UP000321204"/>
    </source>
</evidence>
<keyword evidence="3" id="KW-1185">Reference proteome</keyword>
<dbReference type="EMBL" id="CP042433">
    <property type="protein sequence ID" value="QEC56921.1"/>
    <property type="molecule type" value="Genomic_DNA"/>
</dbReference>
<feature type="signal peptide" evidence="1">
    <location>
        <begin position="1"/>
        <end position="23"/>
    </location>
</feature>
<dbReference type="Pfam" id="PF07485">
    <property type="entry name" value="DUF1529"/>
    <property type="match status" value="2"/>
</dbReference>
<evidence type="ECO:0000313" key="2">
    <source>
        <dbReference type="EMBL" id="QEC56921.1"/>
    </source>
</evidence>
<dbReference type="InterPro" id="IPR011094">
    <property type="entry name" value="Uncharacterised_LppY/LpqO"/>
</dbReference>
<protein>
    <submittedName>
        <fullName evidence="2">DUF1259 domain-containing protein</fullName>
    </submittedName>
</protein>
<dbReference type="RefSeq" id="WP_146788619.1">
    <property type="nucleotide sequence ID" value="NZ_BAABIO010000003.1"/>
</dbReference>
<dbReference type="AlphaFoldDB" id="A0A5B8UJP0"/>
<dbReference type="Proteomes" id="UP000321204">
    <property type="component" value="Chromosome"/>
</dbReference>
<keyword evidence="1" id="KW-0732">Signal</keyword>
<dbReference type="OrthoDB" id="4687120at2"/>
<reference evidence="2 3" key="1">
    <citation type="journal article" date="2015" name="Int. J. Syst. Evol. Microbiol.">
        <title>Flavisolibacter ginsenosidimutans sp. nov., with ginsenoside-converting activity isolated from soil used for cultivating ginseng.</title>
        <authorList>
            <person name="Zhao Y."/>
            <person name="Liu Q."/>
            <person name="Kang M.S."/>
            <person name="Jin F."/>
            <person name="Yu H."/>
            <person name="Im W.T."/>
        </authorList>
    </citation>
    <scope>NUCLEOTIDE SEQUENCE [LARGE SCALE GENOMIC DNA]</scope>
    <source>
        <strain evidence="2 3">Gsoil 636</strain>
    </source>
</reference>